<dbReference type="EMBL" id="BFEA01000006">
    <property type="protein sequence ID" value="GBG59719.1"/>
    <property type="molecule type" value="Genomic_DNA"/>
</dbReference>
<evidence type="ECO:0000259" key="8">
    <source>
        <dbReference type="Pfam" id="PF06886"/>
    </source>
</evidence>
<feature type="compositionally biased region" description="Basic and acidic residues" evidence="7">
    <location>
        <begin position="644"/>
        <end position="660"/>
    </location>
</feature>
<organism evidence="9 10">
    <name type="scientific">Chara braunii</name>
    <name type="common">Braun's stonewort</name>
    <dbReference type="NCBI Taxonomy" id="69332"/>
    <lineage>
        <taxon>Eukaryota</taxon>
        <taxon>Viridiplantae</taxon>
        <taxon>Streptophyta</taxon>
        <taxon>Charophyceae</taxon>
        <taxon>Charales</taxon>
        <taxon>Characeae</taxon>
        <taxon>Chara</taxon>
    </lineage>
</organism>
<keyword evidence="3" id="KW-0963">Cytoplasm</keyword>
<feature type="region of interest" description="Disordered" evidence="7">
    <location>
        <begin position="217"/>
        <end position="282"/>
    </location>
</feature>
<keyword evidence="5" id="KW-0206">Cytoskeleton</keyword>
<dbReference type="InterPro" id="IPR009675">
    <property type="entry name" value="TPX2_fam"/>
</dbReference>
<dbReference type="Proteomes" id="UP000265515">
    <property type="component" value="Unassembled WGS sequence"/>
</dbReference>
<dbReference type="PANTHER" id="PTHR14326:SF44">
    <property type="entry name" value="TARGETING PROTEIN FOR XKLP2"/>
    <property type="match status" value="1"/>
</dbReference>
<feature type="region of interest" description="Disordered" evidence="7">
    <location>
        <begin position="1094"/>
        <end position="1133"/>
    </location>
</feature>
<evidence type="ECO:0000256" key="6">
    <source>
        <dbReference type="SAM" id="Coils"/>
    </source>
</evidence>
<gene>
    <name evidence="9" type="ORF">CBR_g54824</name>
</gene>
<dbReference type="Pfam" id="PF06886">
    <property type="entry name" value="TPX2"/>
    <property type="match status" value="1"/>
</dbReference>
<evidence type="ECO:0000256" key="4">
    <source>
        <dbReference type="ARBA" id="ARBA00022701"/>
    </source>
</evidence>
<feature type="region of interest" description="Disordered" evidence="7">
    <location>
        <begin position="421"/>
        <end position="444"/>
    </location>
</feature>
<comment type="subcellular location">
    <subcellularLocation>
        <location evidence="1">Cytoplasm</location>
        <location evidence="1">Cytoskeleton</location>
    </subcellularLocation>
</comment>
<keyword evidence="10" id="KW-1185">Reference proteome</keyword>
<feature type="coiled-coil region" evidence="6">
    <location>
        <begin position="1363"/>
        <end position="1395"/>
    </location>
</feature>
<feature type="region of interest" description="Disordered" evidence="7">
    <location>
        <begin position="917"/>
        <end position="938"/>
    </location>
</feature>
<evidence type="ECO:0000313" key="10">
    <source>
        <dbReference type="Proteomes" id="UP000265515"/>
    </source>
</evidence>
<evidence type="ECO:0000256" key="2">
    <source>
        <dbReference type="ARBA" id="ARBA00005885"/>
    </source>
</evidence>
<reference evidence="9 10" key="1">
    <citation type="journal article" date="2018" name="Cell">
        <title>The Chara Genome: Secondary Complexity and Implications for Plant Terrestrialization.</title>
        <authorList>
            <person name="Nishiyama T."/>
            <person name="Sakayama H."/>
            <person name="Vries J.D."/>
            <person name="Buschmann H."/>
            <person name="Saint-Marcoux D."/>
            <person name="Ullrich K.K."/>
            <person name="Haas F.B."/>
            <person name="Vanderstraeten L."/>
            <person name="Becker D."/>
            <person name="Lang D."/>
            <person name="Vosolsobe S."/>
            <person name="Rombauts S."/>
            <person name="Wilhelmsson P.K.I."/>
            <person name="Janitza P."/>
            <person name="Kern R."/>
            <person name="Heyl A."/>
            <person name="Rumpler F."/>
            <person name="Villalobos L.I.A.C."/>
            <person name="Clay J.M."/>
            <person name="Skokan R."/>
            <person name="Toyoda A."/>
            <person name="Suzuki Y."/>
            <person name="Kagoshima H."/>
            <person name="Schijlen E."/>
            <person name="Tajeshwar N."/>
            <person name="Catarino B."/>
            <person name="Hetherington A.J."/>
            <person name="Saltykova A."/>
            <person name="Bonnot C."/>
            <person name="Breuninger H."/>
            <person name="Symeonidi A."/>
            <person name="Radhakrishnan G.V."/>
            <person name="Van Nieuwerburgh F."/>
            <person name="Deforce D."/>
            <person name="Chang C."/>
            <person name="Karol K.G."/>
            <person name="Hedrich R."/>
            <person name="Ulvskov P."/>
            <person name="Glockner G."/>
            <person name="Delwiche C.F."/>
            <person name="Petrasek J."/>
            <person name="Van de Peer Y."/>
            <person name="Friml J."/>
            <person name="Beilby M."/>
            <person name="Dolan L."/>
            <person name="Kohara Y."/>
            <person name="Sugano S."/>
            <person name="Fujiyama A."/>
            <person name="Delaux P.-M."/>
            <person name="Quint M."/>
            <person name="TheiBen G."/>
            <person name="Hagemann M."/>
            <person name="Harholt J."/>
            <person name="Dunand C."/>
            <person name="Zachgo S."/>
            <person name="Langdale J."/>
            <person name="Maumus F."/>
            <person name="Straeten D.V.D."/>
            <person name="Gould S.B."/>
            <person name="Rensing S.A."/>
        </authorList>
    </citation>
    <scope>NUCLEOTIDE SEQUENCE [LARGE SCALE GENOMIC DNA]</scope>
    <source>
        <strain evidence="9 10">S276</strain>
    </source>
</reference>
<dbReference type="InterPro" id="IPR027329">
    <property type="entry name" value="TPX2_C"/>
</dbReference>
<dbReference type="GO" id="GO:0060236">
    <property type="term" value="P:regulation of mitotic spindle organization"/>
    <property type="evidence" value="ECO:0007669"/>
    <property type="project" value="InterPro"/>
</dbReference>
<dbReference type="OMA" id="ETASWTH"/>
<keyword evidence="6" id="KW-0175">Coiled coil</keyword>
<feature type="compositionally biased region" description="Polar residues" evidence="7">
    <location>
        <begin position="49"/>
        <end position="73"/>
    </location>
</feature>
<keyword evidence="4" id="KW-0493">Microtubule</keyword>
<feature type="region of interest" description="Disordered" evidence="7">
    <location>
        <begin position="160"/>
        <end position="205"/>
    </location>
</feature>
<proteinExistence type="inferred from homology"/>
<dbReference type="PANTHER" id="PTHR14326">
    <property type="entry name" value="TARGETING PROTEIN FOR XKLP2"/>
    <property type="match status" value="1"/>
</dbReference>
<accession>A0A388JPH3</accession>
<name>A0A388JPH3_CHABU</name>
<evidence type="ECO:0000256" key="7">
    <source>
        <dbReference type="SAM" id="MobiDB-lite"/>
    </source>
</evidence>
<dbReference type="GO" id="GO:0005874">
    <property type="term" value="C:microtubule"/>
    <property type="evidence" value="ECO:0007669"/>
    <property type="project" value="UniProtKB-KW"/>
</dbReference>
<dbReference type="GO" id="GO:0005819">
    <property type="term" value="C:spindle"/>
    <property type="evidence" value="ECO:0007669"/>
    <property type="project" value="InterPro"/>
</dbReference>
<feature type="compositionally biased region" description="Low complexity" evidence="7">
    <location>
        <begin position="432"/>
        <end position="444"/>
    </location>
</feature>
<comment type="similarity">
    <text evidence="2">Belongs to the TPX2 family.</text>
</comment>
<feature type="region of interest" description="Disordered" evidence="7">
    <location>
        <begin position="1431"/>
        <end position="1455"/>
    </location>
</feature>
<dbReference type="Gramene" id="GBG59719">
    <property type="protein sequence ID" value="GBG59719"/>
    <property type="gene ID" value="CBR_g54824"/>
</dbReference>
<comment type="caution">
    <text evidence="9">The sequence shown here is derived from an EMBL/GenBank/DDBJ whole genome shotgun (WGS) entry which is preliminary data.</text>
</comment>
<dbReference type="OrthoDB" id="1937095at2759"/>
<feature type="region of interest" description="Disordered" evidence="7">
    <location>
        <begin position="37"/>
        <end position="73"/>
    </location>
</feature>
<feature type="compositionally biased region" description="Low complexity" evidence="7">
    <location>
        <begin position="161"/>
        <end position="171"/>
    </location>
</feature>
<feature type="domain" description="TPX2 C-terminal" evidence="8">
    <location>
        <begin position="1346"/>
        <end position="1420"/>
    </location>
</feature>
<feature type="compositionally biased region" description="Polar residues" evidence="7">
    <location>
        <begin position="1117"/>
        <end position="1133"/>
    </location>
</feature>
<evidence type="ECO:0000256" key="1">
    <source>
        <dbReference type="ARBA" id="ARBA00004245"/>
    </source>
</evidence>
<feature type="compositionally biased region" description="Basic residues" evidence="7">
    <location>
        <begin position="603"/>
        <end position="618"/>
    </location>
</feature>
<evidence type="ECO:0000256" key="3">
    <source>
        <dbReference type="ARBA" id="ARBA00022490"/>
    </source>
</evidence>
<evidence type="ECO:0000256" key="5">
    <source>
        <dbReference type="ARBA" id="ARBA00023212"/>
    </source>
</evidence>
<feature type="region of interest" description="Disordered" evidence="7">
    <location>
        <begin position="598"/>
        <end position="708"/>
    </location>
</feature>
<protein>
    <recommendedName>
        <fullName evidence="8">TPX2 C-terminal domain-containing protein</fullName>
    </recommendedName>
</protein>
<sequence>MEVNLFEVDPTYEHISAPMYYDFCQPAESSDADEWFAANGEGGPRVRSCSRSGVHSESASRVSSDRASTQSVKSHVKEQAQVAAGTVISNANYRSNGTDAEAGSKAVKGSTVSVPETCQGQEQQVSAASVDHASAVGGVASHPGSAKGTPLQTCLANKAISSPTSSKTKSPVNPIASEKKIAGSANQRTTESKGAAGEANGGKESEVPLARVLFRSEEADQNAPPVGGTNQGMASSKGRAHKDGADGGKVHGTMGVGTEGCSPAGHGRSRHQTNQQSRPASAVQRVLVDSSSLLWRGQHRSVGGPTTALSRMKQSESGIVGEEDAAITATNLRKCKSNPVFPSRVLVSHDPAVVRKGGTSCVGPARAQRPGASGIEGAQKGCATSTTPATQVGGLGGLRSGDAAHLVGKNAARVENLPVRSSVETAAERRGTGSSSGRTRGACRGRIVIGKKAGSLTRLSSRLAGAAGSRSLDGRGPAVTSKDSLAADNRIQSGPAVGKLAVDGSAPARLGSHVVATVAGNADSGLSSSSFCAGNSSGGKPATRAAAAVVRGGGRIGEGSKHLMRSCGAEPTPSTPVMAKVCCSPRCASKDPNYNQRVLVAGHRLRKSSSKKRRKSSRSRASNGSSGIGKVSQALEDAAVEGGVAHEGERSAGHNEKSSREASTVDGSEASAPCGMNKLTNPVARHGDASRPWKVKGGKKKGETGSSAEPLLDAREAVSLNVCCSHEKQHQEQSSASKCNHFSAPANIPVFAMTSAAKLSPFSGLQYTGPTTSDGPVLGDGNGCDIELGDESSFEKEIEKMENANLEELCIPAASGLSSTFSQNISESSSVGAIAGGSPGVGVTSGSNGDRAIQGAGPISLGKSCFISRSCVLDGNEAMWMAQTECKTTALPAHDDGEKSGVLQGEERGVECVVTPLPSSKKANGMSGSGGMVRTSGKGRVKSRSASLCLTRQAAIAAAAMLGEAESLLSDKRSSKEGRPVRHSYGGRTMVKERWAGGSDEDSRIRDRVLHSRDTTVTVGRASAEVSSEGVVEGLLQHILYQNVVLSGRRTLCMEDNRESVGDVKEVVQDDICKGGCDASECRGIECIRLDSTPAQTKQEESRNSTAGKNLFDIEGVSNSPEAGSNGNDQDTQNCFGVGTSGTYYGDEKAVKRGRRELSRSRSKLLQYRKGDSPRCLAVRNPSREKANKMSIAREMNKLALESRRLRLRKMWSSDRMLHQSGEETVRSSSNAAFTCEGAAQRRSTSQWKFNDNLCCSTQSVSTALPGKEQDDVPSKETVDSARSTAATKDFILDAMSDRRQQMRKSLTRNDICLQGIKVFRRLSRAKTRLPLCKQAKLTTTPRKIVLYSELRAIQRMIFDQKVAEKQRMLEMERREQERLRKLAEEEEIKLLRKQMVPRARLMPYFDRPFRPSKSSKLLTVPRTPRIRPLSCRNGLHMHNSPASVSPFPWRSKRR</sequence>
<evidence type="ECO:0000313" key="9">
    <source>
        <dbReference type="EMBL" id="GBG59719.1"/>
    </source>
</evidence>